<reference evidence="2 3" key="1">
    <citation type="submission" date="2019-06" db="EMBL/GenBank/DDBJ databases">
        <title>Sulfurimonas gotlandica sp. nov., a chemoautotrophic and psychrotolerant epsilonproteobacterium isolated from a pelagic redoxcline, and an emended description of the genus Sulfurimonas.</title>
        <authorList>
            <person name="Wang S."/>
            <person name="Jiang L."/>
            <person name="Shao Z."/>
        </authorList>
    </citation>
    <scope>NUCLEOTIDE SEQUENCE [LARGE SCALE GENOMIC DNA]</scope>
    <source>
        <strain evidence="2 3">B2</strain>
    </source>
</reference>
<keyword evidence="3" id="KW-1185">Reference proteome</keyword>
<dbReference type="AlphaFoldDB" id="A0A7M1AVR2"/>
<evidence type="ECO:0000313" key="2">
    <source>
        <dbReference type="EMBL" id="QOP41494.1"/>
    </source>
</evidence>
<feature type="domain" description="Mut7-C RNAse" evidence="1">
    <location>
        <begin position="8"/>
        <end position="148"/>
    </location>
</feature>
<organism evidence="2 3">
    <name type="scientific">Sulfurimonas marina</name>
    <dbReference type="NCBI Taxonomy" id="2590551"/>
    <lineage>
        <taxon>Bacteria</taxon>
        <taxon>Pseudomonadati</taxon>
        <taxon>Campylobacterota</taxon>
        <taxon>Epsilonproteobacteria</taxon>
        <taxon>Campylobacterales</taxon>
        <taxon>Sulfurimonadaceae</taxon>
        <taxon>Sulfurimonas</taxon>
    </lineage>
</organism>
<dbReference type="PANTHER" id="PTHR39081:SF1">
    <property type="entry name" value="MUT7-C RNASE DOMAIN-CONTAINING PROTEIN"/>
    <property type="match status" value="1"/>
</dbReference>
<gene>
    <name evidence="2" type="ORF">FJR03_06950</name>
</gene>
<proteinExistence type="predicted"/>
<evidence type="ECO:0000313" key="3">
    <source>
        <dbReference type="Proteomes" id="UP000593910"/>
    </source>
</evidence>
<dbReference type="KEGG" id="smax:FJR03_06950"/>
<dbReference type="InterPro" id="IPR002782">
    <property type="entry name" value="Mut7-C_RNAse_dom"/>
</dbReference>
<evidence type="ECO:0000259" key="1">
    <source>
        <dbReference type="Pfam" id="PF01927"/>
    </source>
</evidence>
<dbReference type="RefSeq" id="WP_193112810.1">
    <property type="nucleotide sequence ID" value="NZ_CP041165.1"/>
</dbReference>
<dbReference type="Pfam" id="PF01927">
    <property type="entry name" value="Mut7-C"/>
    <property type="match status" value="1"/>
</dbReference>
<protein>
    <recommendedName>
        <fullName evidence="1">Mut7-C RNAse domain-containing protein</fullName>
    </recommendedName>
</protein>
<dbReference type="PANTHER" id="PTHR39081">
    <property type="entry name" value="MUT7-C DOMAIN-CONTAINING PROTEIN"/>
    <property type="match status" value="1"/>
</dbReference>
<name>A0A7M1AVR2_9BACT</name>
<accession>A0A7M1AVR2</accession>
<sequence length="152" mass="18088">MNKTKSLKFIADCHLGKLAKYLRMMGFDTLFFNSIDDDELIALSAQEERIILTRDKLLHENKTSNTFYLHSINHLEQLRELNRAFLIKNKREKPRCILCNVTLKEINKKEILDQLPKKVVKYFDFFEVCSKCGRVYWHGSHFKRMMNTIESI</sequence>
<dbReference type="EMBL" id="CP041165">
    <property type="protein sequence ID" value="QOP41494.1"/>
    <property type="molecule type" value="Genomic_DNA"/>
</dbReference>
<dbReference type="Proteomes" id="UP000593910">
    <property type="component" value="Chromosome"/>
</dbReference>